<gene>
    <name evidence="3" type="ordered locus">Mthe_1083</name>
</gene>
<name>A0B842_METTP</name>
<dbReference type="STRING" id="349307.Mthe_1083"/>
<evidence type="ECO:0000259" key="2">
    <source>
        <dbReference type="Pfam" id="PF07760"/>
    </source>
</evidence>
<dbReference type="Proteomes" id="UP000000674">
    <property type="component" value="Chromosome"/>
</dbReference>
<feature type="domain" description="DUF1616" evidence="2">
    <location>
        <begin position="24"/>
        <end position="122"/>
    </location>
</feature>
<feature type="transmembrane region" description="Helical" evidence="1">
    <location>
        <begin position="72"/>
        <end position="92"/>
    </location>
</feature>
<feature type="transmembrane region" description="Helical" evidence="1">
    <location>
        <begin position="42"/>
        <end position="60"/>
    </location>
</feature>
<evidence type="ECO:0000313" key="3">
    <source>
        <dbReference type="EMBL" id="ABK14866.1"/>
    </source>
</evidence>
<protein>
    <recommendedName>
        <fullName evidence="2">DUF1616 domain-containing protein</fullName>
    </recommendedName>
</protein>
<dbReference type="EMBL" id="CP000477">
    <property type="protein sequence ID" value="ABK14866.1"/>
    <property type="molecule type" value="Genomic_DNA"/>
</dbReference>
<evidence type="ECO:0000313" key="4">
    <source>
        <dbReference type="Proteomes" id="UP000000674"/>
    </source>
</evidence>
<keyword evidence="1" id="KW-0812">Transmembrane</keyword>
<dbReference type="KEGG" id="mtp:Mthe_1083"/>
<dbReference type="InterPro" id="IPR011674">
    <property type="entry name" value="DUF1616"/>
</dbReference>
<organism evidence="3 4">
    <name type="scientific">Methanothrix thermoacetophila (strain DSM 6194 / JCM 14653 / NBRC 101360 / PT)</name>
    <name type="common">Methanosaeta thermophila</name>
    <dbReference type="NCBI Taxonomy" id="349307"/>
    <lineage>
        <taxon>Archaea</taxon>
        <taxon>Methanobacteriati</taxon>
        <taxon>Methanobacteriota</taxon>
        <taxon>Stenosarchaea group</taxon>
        <taxon>Methanomicrobia</taxon>
        <taxon>Methanotrichales</taxon>
        <taxon>Methanotrichaceae</taxon>
        <taxon>Methanothrix</taxon>
    </lineage>
</organism>
<sequence length="252" mass="27765">MERPGFTWDNAMDLKEIPLDAILTFILLLIGDAGAYLGVPLIAFPVILLLPGYALSVALFPHRDDLNPIERLVMSIGLNVSLVCMLAVGIDFLGMRLWYAPLLVALTAATAAFVIVSILQRRGGVHSNLKLLELRISIKRTVPILLLVMAIVIALSMEQERPVELYLTDQNGDVPTTSDVMVVVANHAGNVSYRLDIIGDERTLSSHQFTLDGESIWSMNLSSEEIRNTSRVEIMLSKGGDPIRRVHLLTKP</sequence>
<dbReference type="HOGENOM" id="CLU_1018653_0_0_2"/>
<proteinExistence type="predicted"/>
<feature type="transmembrane region" description="Helical" evidence="1">
    <location>
        <begin position="140"/>
        <end position="157"/>
    </location>
</feature>
<keyword evidence="1" id="KW-0472">Membrane</keyword>
<dbReference type="Pfam" id="PF07760">
    <property type="entry name" value="DUF1616"/>
    <property type="match status" value="1"/>
</dbReference>
<keyword evidence="4" id="KW-1185">Reference proteome</keyword>
<feature type="transmembrane region" description="Helical" evidence="1">
    <location>
        <begin position="98"/>
        <end position="119"/>
    </location>
</feature>
<evidence type="ECO:0000256" key="1">
    <source>
        <dbReference type="SAM" id="Phobius"/>
    </source>
</evidence>
<reference evidence="3 4" key="1">
    <citation type="submission" date="2006-10" db="EMBL/GenBank/DDBJ databases">
        <title>Complete sequence of Methanosaeta thermophila PT.</title>
        <authorList>
            <consortium name="US DOE Joint Genome Institute"/>
            <person name="Copeland A."/>
            <person name="Lucas S."/>
            <person name="Lapidus A."/>
            <person name="Barry K."/>
            <person name="Detter J.C."/>
            <person name="Glavina del Rio T."/>
            <person name="Hammon N."/>
            <person name="Israni S."/>
            <person name="Pitluck S."/>
            <person name="Chain P."/>
            <person name="Malfatti S."/>
            <person name="Shin M."/>
            <person name="Vergez L."/>
            <person name="Schmutz J."/>
            <person name="Larimer F."/>
            <person name="Land M."/>
            <person name="Hauser L."/>
            <person name="Kyrpides N."/>
            <person name="Kim E."/>
            <person name="Smith K.S."/>
            <person name="Ingram-Smith C."/>
            <person name="Richardson P."/>
        </authorList>
    </citation>
    <scope>NUCLEOTIDE SEQUENCE [LARGE SCALE GENOMIC DNA]</scope>
    <source>
        <strain evidence="4">DSM 6194 / JCM 14653 / NBRC 101360 / PT</strain>
    </source>
</reference>
<accession>A0B842</accession>
<keyword evidence="1" id="KW-1133">Transmembrane helix</keyword>
<dbReference type="AlphaFoldDB" id="A0B842"/>